<dbReference type="STRING" id="58343.AQJ46_11425"/>
<organism evidence="2 3">
    <name type="scientific">Streptomyces canus</name>
    <dbReference type="NCBI Taxonomy" id="58343"/>
    <lineage>
        <taxon>Bacteria</taxon>
        <taxon>Bacillati</taxon>
        <taxon>Actinomycetota</taxon>
        <taxon>Actinomycetes</taxon>
        <taxon>Kitasatosporales</taxon>
        <taxon>Streptomycetaceae</taxon>
        <taxon>Streptomyces</taxon>
        <taxon>Streptomyces aurantiacus group</taxon>
    </lineage>
</organism>
<gene>
    <name evidence="2" type="ORF">AQJ46_11425</name>
</gene>
<dbReference type="RefSeq" id="WP_059205443.1">
    <property type="nucleotide sequence ID" value="NZ_KQ948658.1"/>
</dbReference>
<evidence type="ECO:0000313" key="2">
    <source>
        <dbReference type="EMBL" id="KUN72687.1"/>
    </source>
</evidence>
<evidence type="ECO:0000256" key="1">
    <source>
        <dbReference type="ARBA" id="ARBA00006479"/>
    </source>
</evidence>
<protein>
    <submittedName>
        <fullName evidence="2">ROK family transcriptional regulator</fullName>
    </submittedName>
</protein>
<dbReference type="SUPFAM" id="SSF46785">
    <property type="entry name" value="Winged helix' DNA-binding domain"/>
    <property type="match status" value="1"/>
</dbReference>
<accession>A0A101SEA0</accession>
<dbReference type="PANTHER" id="PTHR18964:SF173">
    <property type="entry name" value="GLUCOKINASE"/>
    <property type="match status" value="1"/>
</dbReference>
<dbReference type="InterPro" id="IPR043129">
    <property type="entry name" value="ATPase_NBD"/>
</dbReference>
<dbReference type="EMBL" id="LMWU01000010">
    <property type="protein sequence ID" value="KUN72687.1"/>
    <property type="molecule type" value="Genomic_DNA"/>
</dbReference>
<dbReference type="AlphaFoldDB" id="A0A101SEA0"/>
<dbReference type="Gene3D" id="1.10.10.10">
    <property type="entry name" value="Winged helix-like DNA-binding domain superfamily/Winged helix DNA-binding domain"/>
    <property type="match status" value="1"/>
</dbReference>
<dbReference type="InterPro" id="IPR049874">
    <property type="entry name" value="ROK_cs"/>
</dbReference>
<evidence type="ECO:0000313" key="3">
    <source>
        <dbReference type="Proteomes" id="UP000053669"/>
    </source>
</evidence>
<dbReference type="SUPFAM" id="SSF53067">
    <property type="entry name" value="Actin-like ATPase domain"/>
    <property type="match status" value="1"/>
</dbReference>
<dbReference type="PANTHER" id="PTHR18964">
    <property type="entry name" value="ROK (REPRESSOR, ORF, KINASE) FAMILY"/>
    <property type="match status" value="1"/>
</dbReference>
<dbReference type="Proteomes" id="UP000053669">
    <property type="component" value="Unassembled WGS sequence"/>
</dbReference>
<sequence length="400" mass="41175">MTGRTQTGAGDLLELVRSGRAVTRGALQQATGLSRATVGQRLDRLFRAGWLREGAGGPVDSPLGGRPSITLEFDDAHAVVLAADLETRHARACVLSLTGEILAEHSGTLAIEDGPDAVLGELGRWFAELLEKAGHRAEEVCGIGLAVPGPVDLESGRVVQPPIMPGWDGYDIRGRLAGAFTEHTGTGPVPVLVDNDANLMAYGEQRTAYPDCSAFVLVKVSTGIGAGVVVDGSVYRGIDGGAGDLGHIRVPAGAEALCRCGSYGCLAAVASGGAVARRLAATGVPAASGSDVRDLLASGHPEAAALARDAGRQVGDVLATVVTLLNPGVLMIAGDLAGTPFLTGVRELLYQRALPRSTARLEVVTSRLGERAGLIGVGALVVEHLYAPERIEERLLAMGV</sequence>
<proteinExistence type="inferred from homology"/>
<dbReference type="PROSITE" id="PS01125">
    <property type="entry name" value="ROK"/>
    <property type="match status" value="1"/>
</dbReference>
<reference evidence="2 3" key="1">
    <citation type="submission" date="2015-10" db="EMBL/GenBank/DDBJ databases">
        <title>Draft genome sequence of Streptomyces canus DSM 40017, type strain for the species Streptomyces canus.</title>
        <authorList>
            <person name="Ruckert C."/>
            <person name="Winkler A."/>
            <person name="Kalinowski J."/>
            <person name="Kampfer P."/>
            <person name="Glaeser S."/>
        </authorList>
    </citation>
    <scope>NUCLEOTIDE SEQUENCE [LARGE SCALE GENOMIC DNA]</scope>
    <source>
        <strain evidence="2 3">DSM 40017</strain>
    </source>
</reference>
<dbReference type="Gene3D" id="3.30.420.40">
    <property type="match status" value="2"/>
</dbReference>
<comment type="similarity">
    <text evidence="1">Belongs to the ROK (NagC/XylR) family.</text>
</comment>
<dbReference type="Pfam" id="PF00480">
    <property type="entry name" value="ROK"/>
    <property type="match status" value="1"/>
</dbReference>
<dbReference type="InterPro" id="IPR036390">
    <property type="entry name" value="WH_DNA-bd_sf"/>
</dbReference>
<dbReference type="InterPro" id="IPR000600">
    <property type="entry name" value="ROK"/>
</dbReference>
<dbReference type="InterPro" id="IPR036388">
    <property type="entry name" value="WH-like_DNA-bd_sf"/>
</dbReference>
<name>A0A101SEA0_9ACTN</name>
<comment type="caution">
    <text evidence="2">The sequence shown here is derived from an EMBL/GenBank/DDBJ whole genome shotgun (WGS) entry which is preliminary data.</text>
</comment>